<keyword evidence="5 12" id="KW-0812">Transmembrane</keyword>
<dbReference type="EMBL" id="JBFXLU010000068">
    <property type="protein sequence ID" value="KAL2845893.1"/>
    <property type="molecule type" value="Genomic_DNA"/>
</dbReference>
<evidence type="ECO:0000256" key="10">
    <source>
        <dbReference type="ARBA" id="ARBA00023033"/>
    </source>
</evidence>
<evidence type="ECO:0000256" key="11">
    <source>
        <dbReference type="ARBA" id="ARBA00023136"/>
    </source>
</evidence>
<dbReference type="Proteomes" id="UP001610446">
    <property type="component" value="Unassembled WGS sequence"/>
</dbReference>
<evidence type="ECO:0000256" key="6">
    <source>
        <dbReference type="ARBA" id="ARBA00022723"/>
    </source>
</evidence>
<accession>A0ABR4K3Z0</accession>
<evidence type="ECO:0000256" key="1">
    <source>
        <dbReference type="ARBA" id="ARBA00001971"/>
    </source>
</evidence>
<keyword evidence="10" id="KW-0503">Monooxygenase</keyword>
<evidence type="ECO:0000256" key="4">
    <source>
        <dbReference type="ARBA" id="ARBA00022617"/>
    </source>
</evidence>
<evidence type="ECO:0000313" key="14">
    <source>
        <dbReference type="Proteomes" id="UP001610446"/>
    </source>
</evidence>
<dbReference type="InterPro" id="IPR002401">
    <property type="entry name" value="Cyt_P450_E_grp-I"/>
</dbReference>
<dbReference type="InterPro" id="IPR001128">
    <property type="entry name" value="Cyt_P450"/>
</dbReference>
<comment type="similarity">
    <text evidence="3">Belongs to the cytochrome P450 family.</text>
</comment>
<dbReference type="PANTHER" id="PTHR46206:SF2">
    <property type="entry name" value="CYTOCHROME P450 MONOOXYGENASE AUSG-RELATED"/>
    <property type="match status" value="1"/>
</dbReference>
<comment type="cofactor">
    <cofactor evidence="1">
        <name>heme</name>
        <dbReference type="ChEBI" id="CHEBI:30413"/>
    </cofactor>
</comment>
<comment type="subcellular location">
    <subcellularLocation>
        <location evidence="2">Membrane</location>
        <topology evidence="2">Single-pass membrane protein</topology>
    </subcellularLocation>
</comment>
<sequence>MIETLEPPILIVGLAACTLALVAVRFILDRRNNTNLPNLNKPRFWDVLGIRAKQRFVRDGGLFLQQGLQNRIKACRVYTHIGWVYLLNADYADLLKNNPKLSIMKFNRLNFQAKTPGFEVYKEATHDDHILDGYSKTQMTIPLGNLVNPISLITATTLQKILGNDKEWRDISLQQAGALAMAGITGRLFYGPEVATDRRVSDAILRYTESSLAAASELHVWPKALQPIIHWFLPSCQRVRADLRHTCKVLEAAIKRQKLSNKSKGNDVAEGTSLFYYLDHISKKAPKNRTHLAIFLSMTGSHTTSMLLTSVLANICEHPTISDELRKEIIEVVGEYGWTKQSMEKLRLMDSVMKETLRLLPPSQVVFRRIASETVQVDKDLRIPKGSTLMVSAIDALQDPARFPEPEKFDPYRFVKLAQTGSYWARASPFVATSSENLGFGLGKDACPGRFLVNAVFKIYLSYLLLHYDVKLPDWVKSRPRSHLFNMTTASEMISVRRRPNPKLRIDAFYSGLEQ</sequence>
<keyword evidence="7 12" id="KW-1133">Transmembrane helix</keyword>
<keyword evidence="14" id="KW-1185">Reference proteome</keyword>
<keyword evidence="6" id="KW-0479">Metal-binding</keyword>
<evidence type="ECO:0000256" key="9">
    <source>
        <dbReference type="ARBA" id="ARBA00023004"/>
    </source>
</evidence>
<evidence type="ECO:0000256" key="12">
    <source>
        <dbReference type="SAM" id="Phobius"/>
    </source>
</evidence>
<proteinExistence type="inferred from homology"/>
<keyword evidence="9" id="KW-0408">Iron</keyword>
<feature type="transmembrane region" description="Helical" evidence="12">
    <location>
        <begin position="9"/>
        <end position="28"/>
    </location>
</feature>
<dbReference type="SUPFAM" id="SSF48264">
    <property type="entry name" value="Cytochrome P450"/>
    <property type="match status" value="1"/>
</dbReference>
<evidence type="ECO:0000256" key="3">
    <source>
        <dbReference type="ARBA" id="ARBA00010617"/>
    </source>
</evidence>
<evidence type="ECO:0000256" key="8">
    <source>
        <dbReference type="ARBA" id="ARBA00023002"/>
    </source>
</evidence>
<keyword evidence="11 12" id="KW-0472">Membrane</keyword>
<organism evidence="13 14">
    <name type="scientific">Aspergillus pseudoustus</name>
    <dbReference type="NCBI Taxonomy" id="1810923"/>
    <lineage>
        <taxon>Eukaryota</taxon>
        <taxon>Fungi</taxon>
        <taxon>Dikarya</taxon>
        <taxon>Ascomycota</taxon>
        <taxon>Pezizomycotina</taxon>
        <taxon>Eurotiomycetes</taxon>
        <taxon>Eurotiomycetidae</taxon>
        <taxon>Eurotiales</taxon>
        <taxon>Aspergillaceae</taxon>
        <taxon>Aspergillus</taxon>
        <taxon>Aspergillus subgen. Nidulantes</taxon>
    </lineage>
</organism>
<dbReference type="PRINTS" id="PR00463">
    <property type="entry name" value="EP450I"/>
</dbReference>
<dbReference type="CDD" id="cd11041">
    <property type="entry name" value="CYP503A1-like"/>
    <property type="match status" value="1"/>
</dbReference>
<reference evidence="13 14" key="1">
    <citation type="submission" date="2024-07" db="EMBL/GenBank/DDBJ databases">
        <title>Section-level genome sequencing and comparative genomics of Aspergillus sections Usti and Cavernicolus.</title>
        <authorList>
            <consortium name="Lawrence Berkeley National Laboratory"/>
            <person name="Nybo J.L."/>
            <person name="Vesth T.C."/>
            <person name="Theobald S."/>
            <person name="Frisvad J.C."/>
            <person name="Larsen T.O."/>
            <person name="Kjaerboelling I."/>
            <person name="Rothschild-Mancinelli K."/>
            <person name="Lyhne E.K."/>
            <person name="Kogle M.E."/>
            <person name="Barry K."/>
            <person name="Clum A."/>
            <person name="Na H."/>
            <person name="Ledsgaard L."/>
            <person name="Lin J."/>
            <person name="Lipzen A."/>
            <person name="Kuo A."/>
            <person name="Riley R."/>
            <person name="Mondo S."/>
            <person name="Labutti K."/>
            <person name="Haridas S."/>
            <person name="Pangalinan J."/>
            <person name="Salamov A.A."/>
            <person name="Simmons B.A."/>
            <person name="Magnuson J.K."/>
            <person name="Chen J."/>
            <person name="Drula E."/>
            <person name="Henrissat B."/>
            <person name="Wiebenga A."/>
            <person name="Lubbers R.J."/>
            <person name="Gomes A.C."/>
            <person name="Makela M.R."/>
            <person name="Stajich J."/>
            <person name="Grigoriev I.V."/>
            <person name="Mortensen U.H."/>
            <person name="De Vries R.P."/>
            <person name="Baker S.E."/>
            <person name="Andersen M.R."/>
        </authorList>
    </citation>
    <scope>NUCLEOTIDE SEQUENCE [LARGE SCALE GENOMIC DNA]</scope>
    <source>
        <strain evidence="13 14">CBS 123904</strain>
    </source>
</reference>
<gene>
    <name evidence="13" type="ORF">BJY01DRAFT_247500</name>
</gene>
<dbReference type="Gene3D" id="1.10.630.10">
    <property type="entry name" value="Cytochrome P450"/>
    <property type="match status" value="1"/>
</dbReference>
<evidence type="ECO:0000313" key="13">
    <source>
        <dbReference type="EMBL" id="KAL2845893.1"/>
    </source>
</evidence>
<evidence type="ECO:0000256" key="7">
    <source>
        <dbReference type="ARBA" id="ARBA00022989"/>
    </source>
</evidence>
<protein>
    <submittedName>
        <fullName evidence="13">Cytochrome P450</fullName>
    </submittedName>
</protein>
<keyword evidence="4" id="KW-0349">Heme</keyword>
<comment type="caution">
    <text evidence="13">The sequence shown here is derived from an EMBL/GenBank/DDBJ whole genome shotgun (WGS) entry which is preliminary data.</text>
</comment>
<dbReference type="InterPro" id="IPR036396">
    <property type="entry name" value="Cyt_P450_sf"/>
</dbReference>
<dbReference type="PANTHER" id="PTHR46206">
    <property type="entry name" value="CYTOCHROME P450"/>
    <property type="match status" value="1"/>
</dbReference>
<dbReference type="Pfam" id="PF00067">
    <property type="entry name" value="p450"/>
    <property type="match status" value="1"/>
</dbReference>
<evidence type="ECO:0000256" key="2">
    <source>
        <dbReference type="ARBA" id="ARBA00004167"/>
    </source>
</evidence>
<evidence type="ECO:0000256" key="5">
    <source>
        <dbReference type="ARBA" id="ARBA00022692"/>
    </source>
</evidence>
<keyword evidence="8" id="KW-0560">Oxidoreductase</keyword>
<name>A0ABR4K3Z0_9EURO</name>